<feature type="signal peptide" evidence="7">
    <location>
        <begin position="1"/>
        <end position="25"/>
    </location>
</feature>
<proteinExistence type="predicted"/>
<dbReference type="SUPFAM" id="SSF46626">
    <property type="entry name" value="Cytochrome c"/>
    <property type="match status" value="1"/>
</dbReference>
<feature type="chain" id="PRO_5045955629" evidence="7">
    <location>
        <begin position="26"/>
        <end position="107"/>
    </location>
</feature>
<dbReference type="InterPro" id="IPR036909">
    <property type="entry name" value="Cyt_c-like_dom_sf"/>
</dbReference>
<feature type="domain" description="Cytochrome c" evidence="8">
    <location>
        <begin position="28"/>
        <end position="106"/>
    </location>
</feature>
<dbReference type="Proteomes" id="UP001296873">
    <property type="component" value="Unassembled WGS sequence"/>
</dbReference>
<organism evidence="9 10">
    <name type="scientific">Rhodovibrio sodomensis</name>
    <dbReference type="NCBI Taxonomy" id="1088"/>
    <lineage>
        <taxon>Bacteria</taxon>
        <taxon>Pseudomonadati</taxon>
        <taxon>Pseudomonadota</taxon>
        <taxon>Alphaproteobacteria</taxon>
        <taxon>Rhodospirillales</taxon>
        <taxon>Rhodovibrionaceae</taxon>
        <taxon>Rhodovibrio</taxon>
    </lineage>
</organism>
<keyword evidence="3 6" id="KW-0479">Metal-binding</keyword>
<keyword evidence="10" id="KW-1185">Reference proteome</keyword>
<evidence type="ECO:0000256" key="4">
    <source>
        <dbReference type="ARBA" id="ARBA00022982"/>
    </source>
</evidence>
<evidence type="ECO:0000256" key="3">
    <source>
        <dbReference type="ARBA" id="ARBA00022723"/>
    </source>
</evidence>
<comment type="caution">
    <text evidence="9">The sequence shown here is derived from an EMBL/GenBank/DDBJ whole genome shotgun (WGS) entry which is preliminary data.</text>
</comment>
<accession>A0ABS1DM90</accession>
<sequence>MQRHRKILRTCISLLAGTTLGLAHASDDDTISRAELIANSCFACHGEEGQGAGSMPPIAGWDPEIMEDFMKGFREGKRNPSVMDRHATGYTDEEIREVAEYLSELEE</sequence>
<dbReference type="RefSeq" id="WP_011813960.1">
    <property type="nucleotide sequence ID" value="NZ_NRRL01000294.1"/>
</dbReference>
<keyword evidence="1" id="KW-0813">Transport</keyword>
<dbReference type="PANTHER" id="PTHR33751">
    <property type="entry name" value="CBB3-TYPE CYTOCHROME C OXIDASE SUBUNIT FIXP"/>
    <property type="match status" value="1"/>
</dbReference>
<dbReference type="EMBL" id="NRRL01000294">
    <property type="protein sequence ID" value="MBK1671670.1"/>
    <property type="molecule type" value="Genomic_DNA"/>
</dbReference>
<dbReference type="InterPro" id="IPR009056">
    <property type="entry name" value="Cyt_c-like_dom"/>
</dbReference>
<evidence type="ECO:0000256" key="2">
    <source>
        <dbReference type="ARBA" id="ARBA00022617"/>
    </source>
</evidence>
<keyword evidence="5 6" id="KW-0408">Iron</keyword>
<evidence type="ECO:0000256" key="6">
    <source>
        <dbReference type="PROSITE-ProRule" id="PRU00433"/>
    </source>
</evidence>
<protein>
    <submittedName>
        <fullName evidence="9">Cytochrome C</fullName>
    </submittedName>
</protein>
<dbReference type="Pfam" id="PF00034">
    <property type="entry name" value="Cytochrom_C"/>
    <property type="match status" value="1"/>
</dbReference>
<keyword evidence="2 6" id="KW-0349">Heme</keyword>
<evidence type="ECO:0000259" key="8">
    <source>
        <dbReference type="PROSITE" id="PS51007"/>
    </source>
</evidence>
<dbReference type="PANTHER" id="PTHR33751:SF9">
    <property type="entry name" value="CYTOCHROME C4"/>
    <property type="match status" value="1"/>
</dbReference>
<keyword evidence="7" id="KW-0732">Signal</keyword>
<evidence type="ECO:0000256" key="1">
    <source>
        <dbReference type="ARBA" id="ARBA00022448"/>
    </source>
</evidence>
<dbReference type="InterPro" id="IPR050597">
    <property type="entry name" value="Cytochrome_c_Oxidase_Subunit"/>
</dbReference>
<keyword evidence="4" id="KW-0249">Electron transport</keyword>
<reference evidence="9 10" key="1">
    <citation type="journal article" date="2020" name="Microorganisms">
        <title>Osmotic Adaptation and Compatible Solute Biosynthesis of Phototrophic Bacteria as Revealed from Genome Analyses.</title>
        <authorList>
            <person name="Imhoff J.F."/>
            <person name="Rahn T."/>
            <person name="Kunzel S."/>
            <person name="Keller A."/>
            <person name="Neulinger S.C."/>
        </authorList>
    </citation>
    <scope>NUCLEOTIDE SEQUENCE [LARGE SCALE GENOMIC DNA]</scope>
    <source>
        <strain evidence="9 10">DSM 9895</strain>
    </source>
</reference>
<gene>
    <name evidence="9" type="ORF">CKO28_27150</name>
</gene>
<dbReference type="PROSITE" id="PS51007">
    <property type="entry name" value="CYTC"/>
    <property type="match status" value="1"/>
</dbReference>
<evidence type="ECO:0000256" key="5">
    <source>
        <dbReference type="ARBA" id="ARBA00023004"/>
    </source>
</evidence>
<evidence type="ECO:0000313" key="10">
    <source>
        <dbReference type="Proteomes" id="UP001296873"/>
    </source>
</evidence>
<dbReference type="Gene3D" id="1.10.760.10">
    <property type="entry name" value="Cytochrome c-like domain"/>
    <property type="match status" value="1"/>
</dbReference>
<evidence type="ECO:0000256" key="7">
    <source>
        <dbReference type="SAM" id="SignalP"/>
    </source>
</evidence>
<name>A0ABS1DM90_9PROT</name>
<evidence type="ECO:0000313" key="9">
    <source>
        <dbReference type="EMBL" id="MBK1671670.1"/>
    </source>
</evidence>